<proteinExistence type="predicted"/>
<dbReference type="AlphaFoldDB" id="A0A382SJT1"/>
<feature type="non-terminal residue" evidence="1">
    <location>
        <position position="1"/>
    </location>
</feature>
<name>A0A382SJT1_9ZZZZ</name>
<reference evidence="1" key="1">
    <citation type="submission" date="2018-05" db="EMBL/GenBank/DDBJ databases">
        <authorList>
            <person name="Lanie J.A."/>
            <person name="Ng W.-L."/>
            <person name="Kazmierczak K.M."/>
            <person name="Andrzejewski T.M."/>
            <person name="Davidsen T.M."/>
            <person name="Wayne K.J."/>
            <person name="Tettelin H."/>
            <person name="Glass J.I."/>
            <person name="Rusch D."/>
            <person name="Podicherti R."/>
            <person name="Tsui H.-C.T."/>
            <person name="Winkler M.E."/>
        </authorList>
    </citation>
    <scope>NUCLEOTIDE SEQUENCE</scope>
</reference>
<protein>
    <submittedName>
        <fullName evidence="1">Uncharacterized protein</fullName>
    </submittedName>
</protein>
<feature type="non-terminal residue" evidence="1">
    <location>
        <position position="88"/>
    </location>
</feature>
<evidence type="ECO:0000313" key="1">
    <source>
        <dbReference type="EMBL" id="SVD09822.1"/>
    </source>
</evidence>
<dbReference type="EMBL" id="UINC01129434">
    <property type="protein sequence ID" value="SVD09822.1"/>
    <property type="molecule type" value="Genomic_DNA"/>
</dbReference>
<accession>A0A382SJT1</accession>
<gene>
    <name evidence="1" type="ORF">METZ01_LOCUS362676</name>
</gene>
<sequence length="88" mass="10257">VKHIIIFISIILSPILSYSQTQRAESIVIPVSSMGDVSDTRKQILQNTLEEKLKIFFKLISQERYEEAQEKAFEELDFEECTEDQCIM</sequence>
<organism evidence="1">
    <name type="scientific">marine metagenome</name>
    <dbReference type="NCBI Taxonomy" id="408172"/>
    <lineage>
        <taxon>unclassified sequences</taxon>
        <taxon>metagenomes</taxon>
        <taxon>ecological metagenomes</taxon>
    </lineage>
</organism>